<dbReference type="InterPro" id="IPR056536">
    <property type="entry name" value="TPR_NUP160_C"/>
</dbReference>
<dbReference type="PANTHER" id="PTHR21286">
    <property type="entry name" value="NUCLEAR PORE COMPLEX PROTEIN NUP160"/>
    <property type="match status" value="1"/>
</dbReference>
<organism evidence="8 9">
    <name type="scientific">Phaedon cochleariae</name>
    <name type="common">Mustard beetle</name>
    <dbReference type="NCBI Taxonomy" id="80249"/>
    <lineage>
        <taxon>Eukaryota</taxon>
        <taxon>Metazoa</taxon>
        <taxon>Ecdysozoa</taxon>
        <taxon>Arthropoda</taxon>
        <taxon>Hexapoda</taxon>
        <taxon>Insecta</taxon>
        <taxon>Pterygota</taxon>
        <taxon>Neoptera</taxon>
        <taxon>Endopterygota</taxon>
        <taxon>Coleoptera</taxon>
        <taxon>Polyphaga</taxon>
        <taxon>Cucujiformia</taxon>
        <taxon>Chrysomeloidea</taxon>
        <taxon>Chrysomelidae</taxon>
        <taxon>Chrysomelinae</taxon>
        <taxon>Chrysomelini</taxon>
        <taxon>Phaedon</taxon>
    </lineage>
</organism>
<accession>A0A9P0DMV9</accession>
<comment type="subcellular location">
    <subcellularLocation>
        <location evidence="1">Nucleus</location>
    </subcellularLocation>
</comment>
<feature type="domain" description="NUP160 C-terminal TPR" evidence="6">
    <location>
        <begin position="1132"/>
        <end position="1383"/>
    </location>
</feature>
<dbReference type="Pfam" id="PF23347">
    <property type="entry name" value="TPR_Nup160_C"/>
    <property type="match status" value="1"/>
</dbReference>
<dbReference type="Pfam" id="PF23345">
    <property type="entry name" value="NUP160_helical"/>
    <property type="match status" value="1"/>
</dbReference>
<protein>
    <recommendedName>
        <fullName evidence="10">Nuclear pore complex protein Nup160 homolog</fullName>
    </recommendedName>
</protein>
<feature type="domain" description="Nucleoporin Nup120/160 beta-propeller" evidence="4">
    <location>
        <begin position="60"/>
        <end position="539"/>
    </location>
</feature>
<evidence type="ECO:0000259" key="4">
    <source>
        <dbReference type="Pfam" id="PF11715"/>
    </source>
</evidence>
<dbReference type="InterPro" id="IPR021717">
    <property type="entry name" value="Nucleoporin_Nup160"/>
</dbReference>
<evidence type="ECO:0008006" key="10">
    <source>
        <dbReference type="Google" id="ProtNLM"/>
    </source>
</evidence>
<evidence type="ECO:0000256" key="2">
    <source>
        <dbReference type="ARBA" id="ARBA00022448"/>
    </source>
</evidence>
<feature type="domain" description="NUP160 middle TPR" evidence="7">
    <location>
        <begin position="819"/>
        <end position="1084"/>
    </location>
</feature>
<dbReference type="GO" id="GO:0005643">
    <property type="term" value="C:nuclear pore"/>
    <property type="evidence" value="ECO:0007669"/>
    <property type="project" value="TreeGrafter"/>
</dbReference>
<dbReference type="Pfam" id="PF11715">
    <property type="entry name" value="Beta-prop_Nup120_160"/>
    <property type="match status" value="1"/>
</dbReference>
<evidence type="ECO:0000259" key="5">
    <source>
        <dbReference type="Pfam" id="PF23345"/>
    </source>
</evidence>
<reference evidence="8" key="1">
    <citation type="submission" date="2022-01" db="EMBL/GenBank/DDBJ databases">
        <authorList>
            <person name="King R."/>
        </authorList>
    </citation>
    <scope>NUCLEOTIDE SEQUENCE</scope>
</reference>
<reference evidence="8" key="2">
    <citation type="submission" date="2022-10" db="EMBL/GenBank/DDBJ databases">
        <authorList>
            <consortium name="ENA_rothamsted_submissions"/>
            <consortium name="culmorum"/>
            <person name="King R."/>
        </authorList>
    </citation>
    <scope>NUCLEOTIDE SEQUENCE</scope>
</reference>
<dbReference type="InterPro" id="IPR059141">
    <property type="entry name" value="Beta-prop_Nup120_160"/>
</dbReference>
<name>A0A9P0DMV9_PHACE</name>
<proteinExistence type="predicted"/>
<dbReference type="Pfam" id="PF23354">
    <property type="entry name" value="TPR_NUP160_120_M"/>
    <property type="match status" value="1"/>
</dbReference>
<evidence type="ECO:0000256" key="1">
    <source>
        <dbReference type="ARBA" id="ARBA00004123"/>
    </source>
</evidence>
<keyword evidence="3" id="KW-0539">Nucleus</keyword>
<evidence type="ECO:0000313" key="9">
    <source>
        <dbReference type="Proteomes" id="UP001153737"/>
    </source>
</evidence>
<gene>
    <name evidence="8" type="ORF">PHAECO_LOCUS6836</name>
</gene>
<keyword evidence="9" id="KW-1185">Reference proteome</keyword>
<dbReference type="PANTHER" id="PTHR21286:SF0">
    <property type="entry name" value="NUCLEAR PORE COMPLEX PROTEIN NUP160"/>
    <property type="match status" value="1"/>
</dbReference>
<evidence type="ECO:0000259" key="6">
    <source>
        <dbReference type="Pfam" id="PF23347"/>
    </source>
</evidence>
<evidence type="ECO:0000256" key="3">
    <source>
        <dbReference type="ARBA" id="ARBA00023242"/>
    </source>
</evidence>
<dbReference type="EMBL" id="OU896708">
    <property type="protein sequence ID" value="CAH1156010.1"/>
    <property type="molecule type" value="Genomic_DNA"/>
</dbReference>
<keyword evidence="2" id="KW-0813">Transport</keyword>
<dbReference type="OrthoDB" id="67716at2759"/>
<feature type="domain" description="NUP160 helical" evidence="5">
    <location>
        <begin position="562"/>
        <end position="777"/>
    </location>
</feature>
<dbReference type="Proteomes" id="UP001153737">
    <property type="component" value="Chromosome 2"/>
</dbReference>
<evidence type="ECO:0000259" key="7">
    <source>
        <dbReference type="Pfam" id="PF23354"/>
    </source>
</evidence>
<evidence type="ECO:0000313" key="8">
    <source>
        <dbReference type="EMBL" id="CAH1156010.1"/>
    </source>
</evidence>
<dbReference type="GO" id="GO:0017056">
    <property type="term" value="F:structural constituent of nuclear pore"/>
    <property type="evidence" value="ECO:0007669"/>
    <property type="project" value="TreeGrafter"/>
</dbReference>
<sequence length="1397" mass="158490">MTEFTLNYREVIPDQSISDNWKEITLTTGGTQSTLQDIKVAEKANGFCYEDSTKHHTRNRFIYWRINYDVLELVEHSLDINLTGNRVRYRFTDTPILDGVSLHETYENVIVLVPTVCSVHRLIFPHPDRFHRQDELLGIHPDLGAPSIFVKASSLDTRNPITFHVFNNPSTVGDQLPNLASSYLSPETEEAFFILAYPSTELLLIKQNPDDGQVATTELKGESLMPRFLSGLAEKFRARNSDSETVVSLLFYVVDYEIYVLTLCRDGHLKFWSCSKGQCVAVIDILEKTGDHSRDGVLTATLRKAVDGNSTESILAVFMSLSTGCQFHILSPVIRGQEITIDRLDTIHSPENDLIDFALQTNRLWSAWRCEDGECVVFTAALRAGPTRAKSSWAPVVLETLPDANRAPDSDGESDPRQFYLQQVFQPGRFPVNIISKALSIYKRSTILAETHLSASALKQRICLAVDNEIQNTLNGSAVNDEEYLECAEWCWQKFYSCCVQYHIASLKPLGLMLLPSVSGAVFLKKSAFSFLRPLDPLEHMTLCSDSTYSDQFVNFSMLAEDIDTTQDVMKLFEVIVYLEQQMSELFGQAFEKELSNLRAPDVVMDNILEKIQSEMDCQFTAHILNMLGNIGDLYKSMHKILELLRYENTLANPDNEINPSALYHFSSQLGVSVVAGCLRQQAQIRFQICRNLLLICNILLSFKTSDSGVLEAIRSVCTPEIVVLTQASYVMLWLSGLPALVNLPQESSIQRLTPLKLNPVFNLRNSNTCVSLLELFTSSAGGQEARRSFARVNCSDEALAHWHLSLLPFLNHLRHIIWPISGGTVLAEWLLSSGQHLWLQQYVRLLSNWCEWNSCTRNFLLAASYLTSGESYKAQELFEKSAKGVFTDNFLQERILKGAEDNPTKAYINYYLKVIQLFELHKARDCAISVANTALSIVEPHDPLAATLYSIKFKHQLALKHYEFAFDSLYSNPDAERKKDNLRDLVKTLLDERKLDTLLNFTYGAMDEFFTNILLSRARATDAVSNIFYDFLYSYQIQRGPQNHRLAASVMYEQAFRLNHTNTVEALEKQVKCYLAAKNVLHLCKPEHAWVVRPSDPDEEDEEVVIQPLAGSNQELRVFKLRKQVEVVNINAIKNDLIFASAKLKVARFNGTLPVSITNPTELVTLLNSAGLFKTALDICTTFDLPYNSVFDTLTKHCVLLSEEENPNSWNWLVENDLQDLPVNRDSASDVIWQLLQDYLEKYEKPNMTTLHCVVCRKIIQMRIYVPHWLLASYKLRNASELLRLLHGSGRLEEAVEVANEYLLAALGYGKEFYGFARSVAPAAPAFCLPVYAIRRLIDELDVQNSKNIEQPYLEEYKNLKEVFEKYLETSTRVSNQMCQTKLTSGSLRTNIIGYS</sequence>
<dbReference type="InterPro" id="IPR056535">
    <property type="entry name" value="TPR_NUP160_M"/>
</dbReference>
<dbReference type="InterPro" id="IPR056547">
    <property type="entry name" value="NUP160_helical"/>
</dbReference>